<dbReference type="PANTHER" id="PTHR30404">
    <property type="entry name" value="N-ACETYLMURAMOYL-L-ALANINE AMIDASE"/>
    <property type="match status" value="1"/>
</dbReference>
<proteinExistence type="predicted"/>
<comment type="caution">
    <text evidence="3">The sequence shown here is derived from an EMBL/GenBank/DDBJ whole genome shotgun (WGS) entry which is preliminary data.</text>
</comment>
<dbReference type="Proteomes" id="UP001652409">
    <property type="component" value="Unassembled WGS sequence"/>
</dbReference>
<dbReference type="Pfam" id="PF01520">
    <property type="entry name" value="Amidase_3"/>
    <property type="match status" value="1"/>
</dbReference>
<feature type="domain" description="MurNAc-LAA" evidence="2">
    <location>
        <begin position="63"/>
        <end position="185"/>
    </location>
</feature>
<dbReference type="InterPro" id="IPR050695">
    <property type="entry name" value="N-acetylmuramoyl_amidase_3"/>
</dbReference>
<reference evidence="3 4" key="1">
    <citation type="journal article" date="2021" name="ISME Commun">
        <title>Automated analysis of genomic sequences facilitates high-throughput and comprehensive description of bacteria.</title>
        <authorList>
            <person name="Hitch T.C.A."/>
        </authorList>
    </citation>
    <scope>NUCLEOTIDE SEQUENCE [LARGE SCALE GENOMIC DNA]</scope>
    <source>
        <strain evidence="3 4">Sanger_23</strain>
    </source>
</reference>
<dbReference type="SUPFAM" id="SSF53187">
    <property type="entry name" value="Zn-dependent exopeptidases"/>
    <property type="match status" value="1"/>
</dbReference>
<dbReference type="GO" id="GO:0008745">
    <property type="term" value="F:N-acetylmuramoyl-L-alanine amidase activity"/>
    <property type="evidence" value="ECO:0007669"/>
    <property type="project" value="UniProtKB-EC"/>
</dbReference>
<dbReference type="Pfam" id="PF01832">
    <property type="entry name" value="Glucosaminidase"/>
    <property type="match status" value="1"/>
</dbReference>
<name>A0ABT2TRE6_9FIRM</name>
<evidence type="ECO:0000259" key="2">
    <source>
        <dbReference type="SMART" id="SM00646"/>
    </source>
</evidence>
<accession>A0ABT2TRE6</accession>
<dbReference type="Gene3D" id="3.40.630.40">
    <property type="entry name" value="Zn-dependent exopeptidases"/>
    <property type="match status" value="1"/>
</dbReference>
<dbReference type="SMART" id="SM00646">
    <property type="entry name" value="Ami_3"/>
    <property type="match status" value="1"/>
</dbReference>
<dbReference type="InterPro" id="IPR002901">
    <property type="entry name" value="MGlyc_endo_b_GlcNAc-like_dom"/>
</dbReference>
<dbReference type="InterPro" id="IPR002508">
    <property type="entry name" value="MurNAc-LAA_cat"/>
</dbReference>
<dbReference type="RefSeq" id="WP_243142485.1">
    <property type="nucleotide sequence ID" value="NZ_JAOQJL010000007.1"/>
</dbReference>
<dbReference type="CDD" id="cd02696">
    <property type="entry name" value="MurNAc-LAA"/>
    <property type="match status" value="1"/>
</dbReference>
<keyword evidence="4" id="KW-1185">Reference proteome</keyword>
<keyword evidence="1 3" id="KW-0378">Hydrolase</keyword>
<dbReference type="Gene3D" id="2.30.30.40">
    <property type="entry name" value="SH3 Domains"/>
    <property type="match status" value="1"/>
</dbReference>
<dbReference type="EC" id="3.5.1.28" evidence="3"/>
<evidence type="ECO:0000313" key="4">
    <source>
        <dbReference type="Proteomes" id="UP001652409"/>
    </source>
</evidence>
<sequence length="495" mass="54087">MAIKVCLDAGHYGKYNRSPAVSSYYESDMTWKLHNYLKKELEAFGIGVVTTRTNQNTDRALYERGAASKGCNLFISVHSNAVGNVVNENVDYPVAYVLLNGSSTDIGLKLAKVVEAVMGTAQSGRTATRQGTNGEYYGVLRGANAVGTPGIILEHSFHTNTRATKWLSSDSNLQKLAKAEAECIASYYGVTKKEETALTKIMGNAVATVEQMTAYIKEKNPDVAQSVVDMIPLYLLEGKAEGVRGDIAFAQSCLETGNFGFSGSAVTLDQNNFCGMGVTSNGMKGNPFDTPQLGIRAQVQHLKAYASTVDLKSECVDPRFKYVTRGCAEYVEWLGQKENPDGKGWAAGAGYGAKIITILNTMIGIKSETTEPEEVWYRVRKTWTDAATQKGAFHSLENAKRCADENEGYSVFDESGKVIYSNDTFTPYLVRVSIEDLNIRKGPGTDYDKTGKYTGKGAFTIVEEAEGKGASLWGLLKSYQKNRDGWISLDYTERV</sequence>
<dbReference type="PANTHER" id="PTHR30404:SF0">
    <property type="entry name" value="N-ACETYLMURAMOYL-L-ALANINE AMIDASE AMIC"/>
    <property type="match status" value="1"/>
</dbReference>
<dbReference type="EMBL" id="JAOQJL010000007">
    <property type="protein sequence ID" value="MCU6764813.1"/>
    <property type="molecule type" value="Genomic_DNA"/>
</dbReference>
<gene>
    <name evidence="3" type="ORF">OCV61_05220</name>
</gene>
<evidence type="ECO:0000256" key="1">
    <source>
        <dbReference type="ARBA" id="ARBA00022801"/>
    </source>
</evidence>
<evidence type="ECO:0000313" key="3">
    <source>
        <dbReference type="EMBL" id="MCU6764813.1"/>
    </source>
</evidence>
<organism evidence="3 4">
    <name type="scientific">Blautia ammoniilytica</name>
    <dbReference type="NCBI Taxonomy" id="2981782"/>
    <lineage>
        <taxon>Bacteria</taxon>
        <taxon>Bacillati</taxon>
        <taxon>Bacillota</taxon>
        <taxon>Clostridia</taxon>
        <taxon>Lachnospirales</taxon>
        <taxon>Lachnospiraceae</taxon>
        <taxon>Blautia</taxon>
    </lineage>
</organism>
<protein>
    <submittedName>
        <fullName evidence="3">N-acetylmuramoyl-L-alanine amidase</fullName>
        <ecNumber evidence="3">3.5.1.28</ecNumber>
    </submittedName>
</protein>